<dbReference type="Pfam" id="PF24732">
    <property type="entry name" value="ParE_like"/>
    <property type="match status" value="1"/>
</dbReference>
<protein>
    <recommendedName>
        <fullName evidence="1">ParE-like toxin domain-containing protein</fullName>
    </recommendedName>
</protein>
<gene>
    <name evidence="2" type="ORF">ENI35_05740</name>
</gene>
<dbReference type="Gene3D" id="3.30.2310.20">
    <property type="entry name" value="RelE-like"/>
    <property type="match status" value="1"/>
</dbReference>
<reference evidence="2" key="1">
    <citation type="journal article" date="2020" name="mSystems">
        <title>Genome- and Community-Level Interaction Insights into Carbon Utilization and Element Cycling Functions of Hydrothermarchaeota in Hydrothermal Sediment.</title>
        <authorList>
            <person name="Zhou Z."/>
            <person name="Liu Y."/>
            <person name="Xu W."/>
            <person name="Pan J."/>
            <person name="Luo Z.H."/>
            <person name="Li M."/>
        </authorList>
    </citation>
    <scope>NUCLEOTIDE SEQUENCE [LARGE SCALE GENOMIC DNA]</scope>
    <source>
        <strain evidence="2">HyVt-389</strain>
    </source>
</reference>
<proteinExistence type="predicted"/>
<dbReference type="SUPFAM" id="SSF143011">
    <property type="entry name" value="RelE-like"/>
    <property type="match status" value="1"/>
</dbReference>
<dbReference type="InterPro" id="IPR035093">
    <property type="entry name" value="RelE/ParE_toxin_dom_sf"/>
</dbReference>
<dbReference type="InterPro" id="IPR056925">
    <property type="entry name" value="ParE-like"/>
</dbReference>
<dbReference type="Proteomes" id="UP000885738">
    <property type="component" value="Unassembled WGS sequence"/>
</dbReference>
<dbReference type="EMBL" id="DRIH01000201">
    <property type="protein sequence ID" value="HEC68290.1"/>
    <property type="molecule type" value="Genomic_DNA"/>
</dbReference>
<comment type="caution">
    <text evidence="2">The sequence shown here is derived from an EMBL/GenBank/DDBJ whole genome shotgun (WGS) entry which is preliminary data.</text>
</comment>
<evidence type="ECO:0000259" key="1">
    <source>
        <dbReference type="Pfam" id="PF24732"/>
    </source>
</evidence>
<sequence length="84" mass="10151">MISRTTTKFWKSYKRFPKGIKEKSKEVFNFFQKDPFHPRLHFKRVHSSKPIFSIRITKDYRAIGILEKAGDNRSFPQEKKLTKF</sequence>
<organism evidence="2">
    <name type="scientific">Desulfofervidus auxilii</name>
    <dbReference type="NCBI Taxonomy" id="1621989"/>
    <lineage>
        <taxon>Bacteria</taxon>
        <taxon>Pseudomonadati</taxon>
        <taxon>Thermodesulfobacteriota</taxon>
        <taxon>Candidatus Desulfofervidia</taxon>
        <taxon>Candidatus Desulfofervidales</taxon>
        <taxon>Candidatus Desulfofervidaceae</taxon>
        <taxon>Candidatus Desulfofervidus</taxon>
    </lineage>
</organism>
<dbReference type="AlphaFoldDB" id="A0A7C1ZF71"/>
<evidence type="ECO:0000313" key="2">
    <source>
        <dbReference type="EMBL" id="HEC68290.1"/>
    </source>
</evidence>
<accession>A0A7C1ZF71</accession>
<name>A0A7C1ZF71_DESA2</name>
<feature type="domain" description="ParE-like toxin" evidence="1">
    <location>
        <begin position="20"/>
        <end position="64"/>
    </location>
</feature>